<feature type="compositionally biased region" description="Low complexity" evidence="5">
    <location>
        <begin position="319"/>
        <end position="333"/>
    </location>
</feature>
<keyword evidence="6" id="KW-1133">Transmembrane helix</keyword>
<dbReference type="PANTHER" id="PTHR32089:SF120">
    <property type="entry name" value="METHYL-ACCEPTING CHEMOTAXIS PROTEIN TLPQ"/>
    <property type="match status" value="1"/>
</dbReference>
<dbReference type="Pfam" id="PF12729">
    <property type="entry name" value="4HB_MCP_1"/>
    <property type="match status" value="1"/>
</dbReference>
<feature type="domain" description="HAMP" evidence="8">
    <location>
        <begin position="212"/>
        <end position="264"/>
    </location>
</feature>
<feature type="transmembrane region" description="Helical" evidence="6">
    <location>
        <begin position="190"/>
        <end position="211"/>
    </location>
</feature>
<gene>
    <name evidence="9" type="ORF">EDC38_3198</name>
</gene>
<comment type="subcellular location">
    <subcellularLocation>
        <location evidence="1">Membrane</location>
    </subcellularLocation>
</comment>
<comment type="similarity">
    <text evidence="3">Belongs to the methyl-accepting chemotaxis (MCP) protein family.</text>
</comment>
<organism evidence="9 10">
    <name type="scientific">Marinimicrobium koreense</name>
    <dbReference type="NCBI Taxonomy" id="306545"/>
    <lineage>
        <taxon>Bacteria</taxon>
        <taxon>Pseudomonadati</taxon>
        <taxon>Pseudomonadota</taxon>
        <taxon>Gammaproteobacteria</taxon>
        <taxon>Cellvibrionales</taxon>
        <taxon>Cellvibrionaceae</taxon>
        <taxon>Marinimicrobium</taxon>
    </lineage>
</organism>
<evidence type="ECO:0000313" key="10">
    <source>
        <dbReference type="Proteomes" id="UP000273643"/>
    </source>
</evidence>
<evidence type="ECO:0000259" key="8">
    <source>
        <dbReference type="PROSITE" id="PS50885"/>
    </source>
</evidence>
<dbReference type="PANTHER" id="PTHR32089">
    <property type="entry name" value="METHYL-ACCEPTING CHEMOTAXIS PROTEIN MCPB"/>
    <property type="match status" value="1"/>
</dbReference>
<dbReference type="GO" id="GO:0006935">
    <property type="term" value="P:chemotaxis"/>
    <property type="evidence" value="ECO:0007669"/>
    <property type="project" value="InterPro"/>
</dbReference>
<evidence type="ECO:0000256" key="6">
    <source>
        <dbReference type="SAM" id="Phobius"/>
    </source>
</evidence>
<dbReference type="InterPro" id="IPR003660">
    <property type="entry name" value="HAMP_dom"/>
</dbReference>
<evidence type="ECO:0000313" key="9">
    <source>
        <dbReference type="EMBL" id="ROQ17083.1"/>
    </source>
</evidence>
<dbReference type="EMBL" id="RJUK01000004">
    <property type="protein sequence ID" value="ROQ17083.1"/>
    <property type="molecule type" value="Genomic_DNA"/>
</dbReference>
<dbReference type="InterPro" id="IPR024478">
    <property type="entry name" value="HlyB_4HB_MCP"/>
</dbReference>
<dbReference type="GO" id="GO:0007165">
    <property type="term" value="P:signal transduction"/>
    <property type="evidence" value="ECO:0007669"/>
    <property type="project" value="UniProtKB-KW"/>
</dbReference>
<proteinExistence type="inferred from homology"/>
<dbReference type="PROSITE" id="PS50111">
    <property type="entry name" value="CHEMOTAXIS_TRANSDUC_2"/>
    <property type="match status" value="1"/>
</dbReference>
<feature type="domain" description="Methyl-accepting transducer" evidence="7">
    <location>
        <begin position="269"/>
        <end position="505"/>
    </location>
</feature>
<dbReference type="Pfam" id="PF00015">
    <property type="entry name" value="MCPsignal"/>
    <property type="match status" value="1"/>
</dbReference>
<protein>
    <submittedName>
        <fullName evidence="9">Methyl-accepting chemotaxis protein</fullName>
    </submittedName>
</protein>
<dbReference type="AlphaFoldDB" id="A0A3N1NLV2"/>
<dbReference type="Proteomes" id="UP000273643">
    <property type="component" value="Unassembled WGS sequence"/>
</dbReference>
<dbReference type="InterPro" id="IPR004090">
    <property type="entry name" value="Chemotax_Me-accpt_rcpt"/>
</dbReference>
<dbReference type="GO" id="GO:0004888">
    <property type="term" value="F:transmembrane signaling receptor activity"/>
    <property type="evidence" value="ECO:0007669"/>
    <property type="project" value="InterPro"/>
</dbReference>
<dbReference type="GO" id="GO:0016020">
    <property type="term" value="C:membrane"/>
    <property type="evidence" value="ECO:0007669"/>
    <property type="project" value="UniProtKB-SubCell"/>
</dbReference>
<feature type="region of interest" description="Disordered" evidence="5">
    <location>
        <begin position="316"/>
        <end position="338"/>
    </location>
</feature>
<dbReference type="SMART" id="SM00283">
    <property type="entry name" value="MA"/>
    <property type="match status" value="1"/>
</dbReference>
<evidence type="ECO:0000256" key="4">
    <source>
        <dbReference type="PROSITE-ProRule" id="PRU00284"/>
    </source>
</evidence>
<keyword evidence="10" id="KW-1185">Reference proteome</keyword>
<dbReference type="InterPro" id="IPR004089">
    <property type="entry name" value="MCPsignal_dom"/>
</dbReference>
<evidence type="ECO:0000256" key="2">
    <source>
        <dbReference type="ARBA" id="ARBA00023224"/>
    </source>
</evidence>
<dbReference type="SUPFAM" id="SSF58104">
    <property type="entry name" value="Methyl-accepting chemotaxis protein (MCP) signaling domain"/>
    <property type="match status" value="1"/>
</dbReference>
<dbReference type="CDD" id="cd06225">
    <property type="entry name" value="HAMP"/>
    <property type="match status" value="1"/>
</dbReference>
<dbReference type="RefSeq" id="WP_123639543.1">
    <property type="nucleotide sequence ID" value="NZ_RJUK01000004.1"/>
</dbReference>
<dbReference type="Pfam" id="PF00672">
    <property type="entry name" value="HAMP"/>
    <property type="match status" value="1"/>
</dbReference>
<dbReference type="Gene3D" id="1.10.287.950">
    <property type="entry name" value="Methyl-accepting chemotaxis protein"/>
    <property type="match status" value="1"/>
</dbReference>
<keyword evidence="2 4" id="KW-0807">Transducer</keyword>
<evidence type="ECO:0000256" key="1">
    <source>
        <dbReference type="ARBA" id="ARBA00004370"/>
    </source>
</evidence>
<accession>A0A3N1NLV2</accession>
<evidence type="ECO:0000256" key="3">
    <source>
        <dbReference type="ARBA" id="ARBA00029447"/>
    </source>
</evidence>
<keyword evidence="6" id="KW-0812">Transmembrane</keyword>
<dbReference type="OrthoDB" id="2489132at2"/>
<feature type="transmembrane region" description="Helical" evidence="6">
    <location>
        <begin position="12"/>
        <end position="32"/>
    </location>
</feature>
<sequence length="541" mass="57810">MFLRALNIGPRLAAGFGAVLLLLIGLGLFALYEMARMDEISTEINEDWLPGVRAVGDLGTSMMRYRVFTLRAAADEDPVMVEQNIERMEAVKADVRTNQERYEQVINTPEEQAVYDRFVEAQSEYFENADILVDYVQQGDFSSAMGIVTIALGAPADRMAEALLELSDINQEGSRLADERGAAVFAEAKMAVIVAIAVAVLLGIGLAVFLARSIVQPLAQALDNAETIAAGDLSQSINVRGNDEPARLLNSLAVMRENLRSAISQISNSSTQLASATEELSSVAEDSSRSLQEQTDEIQQAASAVTEMTAAVEEVARNATETSESSGESASATKDGLAKVRETRKSIQFMTEEIDKTSESVNGLAEQANDIGKVMDVILAIAEQTNLLALNAAIEAARAGEAGRGFAVVADEVRALAHRTQTSTKEIETIINNIQSGTKDAVSSMELSSTRATETLAVAKAAGEALERIAEGIDDINERNQVIASASEEQASVAREVDRNLVKISDIATQSAAGANQTSASAEELSKLAVELNTLVSRFQL</sequence>
<dbReference type="SMART" id="SM00304">
    <property type="entry name" value="HAMP"/>
    <property type="match status" value="2"/>
</dbReference>
<dbReference type="FunFam" id="1.10.287.950:FF:000001">
    <property type="entry name" value="Methyl-accepting chemotaxis sensory transducer"/>
    <property type="match status" value="1"/>
</dbReference>
<evidence type="ECO:0000259" key="7">
    <source>
        <dbReference type="PROSITE" id="PS50111"/>
    </source>
</evidence>
<dbReference type="PROSITE" id="PS50885">
    <property type="entry name" value="HAMP"/>
    <property type="match status" value="1"/>
</dbReference>
<name>A0A3N1NLV2_9GAMM</name>
<comment type="caution">
    <text evidence="9">The sequence shown here is derived from an EMBL/GenBank/DDBJ whole genome shotgun (WGS) entry which is preliminary data.</text>
</comment>
<reference evidence="9 10" key="1">
    <citation type="submission" date="2018-11" db="EMBL/GenBank/DDBJ databases">
        <title>Genomic Encyclopedia of Type Strains, Phase IV (KMG-IV): sequencing the most valuable type-strain genomes for metagenomic binning, comparative biology and taxonomic classification.</title>
        <authorList>
            <person name="Goeker M."/>
        </authorList>
    </citation>
    <scope>NUCLEOTIDE SEQUENCE [LARGE SCALE GENOMIC DNA]</scope>
    <source>
        <strain evidence="9 10">DSM 16974</strain>
    </source>
</reference>
<dbReference type="CDD" id="cd11386">
    <property type="entry name" value="MCP_signal"/>
    <property type="match status" value="1"/>
</dbReference>
<evidence type="ECO:0000256" key="5">
    <source>
        <dbReference type="SAM" id="MobiDB-lite"/>
    </source>
</evidence>
<keyword evidence="6" id="KW-0472">Membrane</keyword>
<dbReference type="PRINTS" id="PR00260">
    <property type="entry name" value="CHEMTRNSDUCR"/>
</dbReference>